<feature type="transmembrane region" description="Helical" evidence="1">
    <location>
        <begin position="7"/>
        <end position="30"/>
    </location>
</feature>
<dbReference type="AlphaFoldDB" id="A0A397S002"/>
<feature type="transmembrane region" description="Helical" evidence="1">
    <location>
        <begin position="101"/>
        <end position="124"/>
    </location>
</feature>
<evidence type="ECO:0000313" key="2">
    <source>
        <dbReference type="EMBL" id="RIA75921.1"/>
    </source>
</evidence>
<dbReference type="EMBL" id="QXEV01000008">
    <property type="protein sequence ID" value="RIA75921.1"/>
    <property type="molecule type" value="Genomic_DNA"/>
</dbReference>
<organism evidence="2 3">
    <name type="scientific">Anaeroplasma bactoclasticum</name>
    <dbReference type="NCBI Taxonomy" id="2088"/>
    <lineage>
        <taxon>Bacteria</taxon>
        <taxon>Bacillati</taxon>
        <taxon>Mycoplasmatota</taxon>
        <taxon>Mollicutes</taxon>
        <taxon>Anaeroplasmatales</taxon>
        <taxon>Anaeroplasmataceae</taxon>
        <taxon>Anaeroplasma</taxon>
    </lineage>
</organism>
<keyword evidence="1" id="KW-1133">Transmembrane helix</keyword>
<gene>
    <name evidence="2" type="ORF">EI71_00952</name>
</gene>
<keyword evidence="3" id="KW-1185">Reference proteome</keyword>
<evidence type="ECO:0000256" key="1">
    <source>
        <dbReference type="SAM" id="Phobius"/>
    </source>
</evidence>
<dbReference type="Proteomes" id="UP000266506">
    <property type="component" value="Unassembled WGS sequence"/>
</dbReference>
<feature type="transmembrane region" description="Helical" evidence="1">
    <location>
        <begin position="64"/>
        <end position="89"/>
    </location>
</feature>
<sequence length="167" mass="17277">MKKLLKYSGFISLVLVVVAFILMMATNAIVVGSGSLQLVTKGTVAIFGETTSTLLGDVKTNPSVLALLAWIFILAGLVIVLLGIILPLLKVHALEKFAGVLNLVAVLLFVVAGVFMFIVVPTFYAANNADVPNNAAIGVGWVIGGILAIAGGVFAILPAAADFLAKK</sequence>
<dbReference type="InParanoid" id="A0A397S002"/>
<proteinExistence type="predicted"/>
<accession>A0A397S002</accession>
<keyword evidence="1" id="KW-0472">Membrane</keyword>
<name>A0A397S002_9MOLU</name>
<feature type="transmembrane region" description="Helical" evidence="1">
    <location>
        <begin position="136"/>
        <end position="161"/>
    </location>
</feature>
<protein>
    <submittedName>
        <fullName evidence="2">Uncharacterized protein</fullName>
    </submittedName>
</protein>
<evidence type="ECO:0000313" key="3">
    <source>
        <dbReference type="Proteomes" id="UP000266506"/>
    </source>
</evidence>
<reference evidence="2 3" key="1">
    <citation type="submission" date="2018-08" db="EMBL/GenBank/DDBJ databases">
        <title>Genomic Encyclopedia of Archaeal and Bacterial Type Strains, Phase II (KMG-II): from individual species to whole genera.</title>
        <authorList>
            <person name="Goeker M."/>
        </authorList>
    </citation>
    <scope>NUCLEOTIDE SEQUENCE [LARGE SCALE GENOMIC DNA]</scope>
    <source>
        <strain evidence="2 3">ATCC 27112</strain>
    </source>
</reference>
<comment type="caution">
    <text evidence="2">The sequence shown here is derived from an EMBL/GenBank/DDBJ whole genome shotgun (WGS) entry which is preliminary data.</text>
</comment>
<keyword evidence="1" id="KW-0812">Transmembrane</keyword>
<dbReference type="RefSeq" id="WP_119016105.1">
    <property type="nucleotide sequence ID" value="NZ_QXEV01000008.1"/>
</dbReference>